<feature type="domain" description="Glutamine amidotransferase type-2" evidence="6">
    <location>
        <begin position="2"/>
        <end position="214"/>
    </location>
</feature>
<dbReference type="Gene3D" id="3.60.20.10">
    <property type="entry name" value="Glutamine Phosphoribosylpyrophosphate, subunit 1, domain 1"/>
    <property type="match status" value="1"/>
</dbReference>
<keyword evidence="2 5" id="KW-0547">Nucleotide-binding</keyword>
<reference evidence="7 8" key="1">
    <citation type="submission" date="2024-05" db="EMBL/GenBank/DDBJ databases">
        <title>A draft genome resource for the thread blight pathogen Marasmius tenuissimus strain MS-2.</title>
        <authorList>
            <person name="Yulfo-Soto G.E."/>
            <person name="Baruah I.K."/>
            <person name="Amoako-Attah I."/>
            <person name="Bukari Y."/>
            <person name="Meinhardt L.W."/>
            <person name="Bailey B.A."/>
            <person name="Cohen S.P."/>
        </authorList>
    </citation>
    <scope>NUCLEOTIDE SEQUENCE [LARGE SCALE GENOMIC DNA]</scope>
    <source>
        <strain evidence="7 8">MS-2</strain>
    </source>
</reference>
<dbReference type="InterPro" id="IPR006426">
    <property type="entry name" value="Asn_synth_AEB"/>
</dbReference>
<comment type="similarity">
    <text evidence="1">Belongs to the asparagine synthetase family.</text>
</comment>
<dbReference type="InterPro" id="IPR014729">
    <property type="entry name" value="Rossmann-like_a/b/a_fold"/>
</dbReference>
<name>A0ABR2ZN25_9AGAR</name>
<dbReference type="InterPro" id="IPR001962">
    <property type="entry name" value="Asn_synthase"/>
</dbReference>
<proteinExistence type="inferred from homology"/>
<sequence length="697" mass="77896">MCGISAFQTLAPASTTRDTRELEERLHKSIQTLKHRGPDSKGVFVDKAGIVGLAHARLAVVDLEDGQQPLNEGWVHAVVNGEFYDYARIREDLEKKGCVFKSNVDSELVVHLYKLYGENLLQHLRGEFAFVLYDRNRRSLFAARDRFGCKPLFYTVSQGRLMLASEMKALIPLGWEPEWDLQSLVQMGDYNDNRTVFKGVYKLPPAHQMSSHCGQVKIQPYWDNSYPDPYIEETRPMEEIVEGVRTRLVDAVKARLRSDVPLGVYLSGGIDSAATAGITASLMKEQDPNARLSTFTLAFPERPDLDEGPIARRMGEVIDADIHMITPSEEEIVSHFEESVYHSEQPVTTFHGAGKLILAEYVRDMGFKVVLTGEGSDEIFGGYSYLLLDYLRAIDPAAVQLGLPLPTLSENATMLDALQGQRPAQDHGSMREVPLTDGRVGSQMLGNLATHKTWAAISIGQAVFSEEVLDTVGPTDHLLAIAEGLRPEARANIASGRWHPLHSGMYTISNTMLANLLLNIVGDRVEMAASIEGRQPFLDHHLVEYVNRLPPSVKIMPSLAMENGRDNVPSTGDSMRPRQWKFTEKWILRQAVKPYVTDEIYRRKKAQYNVPLSAASCCASSPLQRLLTSRLTKENVAKLGWANWDYVGGLLKSFTESPECPADGGLDKRVRVLLCMLSFVVLQERFEVPKVDILWLS</sequence>
<evidence type="ECO:0000313" key="7">
    <source>
        <dbReference type="EMBL" id="KAL0062660.1"/>
    </source>
</evidence>
<evidence type="ECO:0000256" key="4">
    <source>
        <dbReference type="ARBA" id="ARBA00022962"/>
    </source>
</evidence>
<dbReference type="SUPFAM" id="SSF52402">
    <property type="entry name" value="Adenine nucleotide alpha hydrolases-like"/>
    <property type="match status" value="1"/>
</dbReference>
<evidence type="ECO:0000256" key="2">
    <source>
        <dbReference type="ARBA" id="ARBA00022741"/>
    </source>
</evidence>
<dbReference type="CDD" id="cd00712">
    <property type="entry name" value="AsnB"/>
    <property type="match status" value="1"/>
</dbReference>
<evidence type="ECO:0000259" key="6">
    <source>
        <dbReference type="PROSITE" id="PS51278"/>
    </source>
</evidence>
<dbReference type="EMBL" id="JBBXMP010000100">
    <property type="protein sequence ID" value="KAL0062660.1"/>
    <property type="molecule type" value="Genomic_DNA"/>
</dbReference>
<keyword evidence="4" id="KW-0315">Glutamine amidotransferase</keyword>
<dbReference type="Pfam" id="PF13537">
    <property type="entry name" value="GATase_7"/>
    <property type="match status" value="1"/>
</dbReference>
<keyword evidence="8" id="KW-1185">Reference proteome</keyword>
<evidence type="ECO:0000256" key="3">
    <source>
        <dbReference type="ARBA" id="ARBA00022840"/>
    </source>
</evidence>
<dbReference type="Proteomes" id="UP001437256">
    <property type="component" value="Unassembled WGS sequence"/>
</dbReference>
<dbReference type="InterPro" id="IPR017932">
    <property type="entry name" value="GATase_2_dom"/>
</dbReference>
<organism evidence="7 8">
    <name type="scientific">Marasmius tenuissimus</name>
    <dbReference type="NCBI Taxonomy" id="585030"/>
    <lineage>
        <taxon>Eukaryota</taxon>
        <taxon>Fungi</taxon>
        <taxon>Dikarya</taxon>
        <taxon>Basidiomycota</taxon>
        <taxon>Agaricomycotina</taxon>
        <taxon>Agaricomycetes</taxon>
        <taxon>Agaricomycetidae</taxon>
        <taxon>Agaricales</taxon>
        <taxon>Marasmiineae</taxon>
        <taxon>Marasmiaceae</taxon>
        <taxon>Marasmius</taxon>
    </lineage>
</organism>
<accession>A0ABR2ZN25</accession>
<protein>
    <recommendedName>
        <fullName evidence="6">Glutamine amidotransferase type-2 domain-containing protein</fullName>
    </recommendedName>
</protein>
<dbReference type="Pfam" id="PF00733">
    <property type="entry name" value="Asn_synthase"/>
    <property type="match status" value="1"/>
</dbReference>
<dbReference type="PANTHER" id="PTHR43284:SF1">
    <property type="entry name" value="ASPARAGINE SYNTHETASE"/>
    <property type="match status" value="1"/>
</dbReference>
<gene>
    <name evidence="7" type="ORF">AAF712_010497</name>
</gene>
<dbReference type="Gene3D" id="3.40.50.620">
    <property type="entry name" value="HUPs"/>
    <property type="match status" value="1"/>
</dbReference>
<dbReference type="CDD" id="cd01991">
    <property type="entry name" value="Asn_synthase_B_C"/>
    <property type="match status" value="1"/>
</dbReference>
<dbReference type="InterPro" id="IPR051786">
    <property type="entry name" value="ASN_synthetase/amidase"/>
</dbReference>
<dbReference type="PIRSF" id="PIRSF001589">
    <property type="entry name" value="Asn_synthetase_glu-h"/>
    <property type="match status" value="1"/>
</dbReference>
<dbReference type="InterPro" id="IPR033738">
    <property type="entry name" value="AsnB_N"/>
</dbReference>
<keyword evidence="3 5" id="KW-0067">ATP-binding</keyword>
<comment type="caution">
    <text evidence="7">The sequence shown here is derived from an EMBL/GenBank/DDBJ whole genome shotgun (WGS) entry which is preliminary data.</text>
</comment>
<dbReference type="InterPro" id="IPR029055">
    <property type="entry name" value="Ntn_hydrolases_N"/>
</dbReference>
<dbReference type="PANTHER" id="PTHR43284">
    <property type="entry name" value="ASPARAGINE SYNTHETASE (GLUTAMINE-HYDROLYZING)"/>
    <property type="match status" value="1"/>
</dbReference>
<evidence type="ECO:0000256" key="1">
    <source>
        <dbReference type="ARBA" id="ARBA00005752"/>
    </source>
</evidence>
<dbReference type="SUPFAM" id="SSF56235">
    <property type="entry name" value="N-terminal nucleophile aminohydrolases (Ntn hydrolases)"/>
    <property type="match status" value="1"/>
</dbReference>
<evidence type="ECO:0000256" key="5">
    <source>
        <dbReference type="PIRNR" id="PIRNR001589"/>
    </source>
</evidence>
<dbReference type="NCBIfam" id="TIGR01536">
    <property type="entry name" value="asn_synth_AEB"/>
    <property type="match status" value="1"/>
</dbReference>
<dbReference type="PROSITE" id="PS51278">
    <property type="entry name" value="GATASE_TYPE_2"/>
    <property type="match status" value="1"/>
</dbReference>
<evidence type="ECO:0000313" key="8">
    <source>
        <dbReference type="Proteomes" id="UP001437256"/>
    </source>
</evidence>